<dbReference type="InterPro" id="IPR015422">
    <property type="entry name" value="PyrdxlP-dep_Trfase_small"/>
</dbReference>
<comment type="similarity">
    <text evidence="2 7">Belongs to the group II decarboxylase family.</text>
</comment>
<dbReference type="GO" id="GO:0016831">
    <property type="term" value="F:carboxy-lyase activity"/>
    <property type="evidence" value="ECO:0007669"/>
    <property type="project" value="UniProtKB-KW"/>
</dbReference>
<dbReference type="AlphaFoldDB" id="A0A0S8K1L4"/>
<evidence type="ECO:0000256" key="4">
    <source>
        <dbReference type="ARBA" id="ARBA00022898"/>
    </source>
</evidence>
<comment type="caution">
    <text evidence="8">The sequence shown here is derived from an EMBL/GenBank/DDBJ whole genome shotgun (WGS) entry which is preliminary data.</text>
</comment>
<dbReference type="EMBL" id="LJVE01000004">
    <property type="protein sequence ID" value="KPL15849.1"/>
    <property type="molecule type" value="Genomic_DNA"/>
</dbReference>
<dbReference type="GO" id="GO:0019752">
    <property type="term" value="P:carboxylic acid metabolic process"/>
    <property type="evidence" value="ECO:0007669"/>
    <property type="project" value="InterPro"/>
</dbReference>
<dbReference type="GO" id="GO:0006520">
    <property type="term" value="P:amino acid metabolic process"/>
    <property type="evidence" value="ECO:0007669"/>
    <property type="project" value="InterPro"/>
</dbReference>
<protein>
    <recommendedName>
        <fullName evidence="10">Decarboxylase</fullName>
    </recommendedName>
</protein>
<dbReference type="PANTHER" id="PTHR11999:SF70">
    <property type="entry name" value="MIP05841P"/>
    <property type="match status" value="1"/>
</dbReference>
<sequence length="477" mass="52874">MDDKSMLSMDEGPMREMGRKALDMIIDHFLNMKKEPVIGKRSRKELNGMFDLSIPEMPQDIGTLLEEVGEKVFSNILHLDHPRCFAFVPGPSNFLAVIGDMLASGFNVFNGIWLESSAATQIELTVIDWLRQAVGYGKGSGGLFVSGGSAANLTAICVARGKLLGEDFSLGTVYFSDQTHSSVRKALRILGIPEARVRTIPSSESFTLEVDRLASAVAEDRSRGLQPFLVIGNGGTTNTGAVDPLGDLADFCRRESLWYHVDGAIGASTMFCEHGRRHLSGIEKADSITLDPHKWLFQSYEIGCLLVKNREDLLETFHMRPEYLQDAKSSIDEPNLADFGIQLTRDFKALKLWLTFRAFGSRAISDALEWGFHLAEFAAGEIGLRDDFELVSEPSMGILCFRYVPEESAAVDVPMLQKNIVERLIADGFAMLTTTVIHGKTVLRMCTINPRTTHDDIRQTLDRVSTIGMNLTNKNKE</sequence>
<evidence type="ECO:0000256" key="7">
    <source>
        <dbReference type="RuleBase" id="RU000382"/>
    </source>
</evidence>
<evidence type="ECO:0000256" key="2">
    <source>
        <dbReference type="ARBA" id="ARBA00009533"/>
    </source>
</evidence>
<dbReference type="InterPro" id="IPR002129">
    <property type="entry name" value="PyrdxlP-dep_de-COase"/>
</dbReference>
<dbReference type="InterPro" id="IPR015424">
    <property type="entry name" value="PyrdxlP-dep_Trfase"/>
</dbReference>
<dbReference type="Gene3D" id="3.90.1150.10">
    <property type="entry name" value="Aspartate Aminotransferase, domain 1"/>
    <property type="match status" value="1"/>
</dbReference>
<dbReference type="Pfam" id="PF00282">
    <property type="entry name" value="Pyridoxal_deC"/>
    <property type="match status" value="1"/>
</dbReference>
<organism evidence="8 9">
    <name type="scientific">candidate division WOR_3 bacterium SM1_77</name>
    <dbReference type="NCBI Taxonomy" id="1703778"/>
    <lineage>
        <taxon>Bacteria</taxon>
        <taxon>Bacteria division WOR-3</taxon>
    </lineage>
</organism>
<dbReference type="PANTHER" id="PTHR11999">
    <property type="entry name" value="GROUP II PYRIDOXAL-5-PHOSPHATE DECARBOXYLASE"/>
    <property type="match status" value="1"/>
</dbReference>
<accession>A0A0S8K1L4</accession>
<keyword evidence="3" id="KW-0210">Decarboxylase</keyword>
<keyword evidence="4 6" id="KW-0663">Pyridoxal phosphate</keyword>
<dbReference type="InterPro" id="IPR015421">
    <property type="entry name" value="PyrdxlP-dep_Trfase_major"/>
</dbReference>
<dbReference type="Gene3D" id="1.20.1340.10">
    <property type="entry name" value="dopa decarboxylase, N-terminal domain"/>
    <property type="match status" value="1"/>
</dbReference>
<evidence type="ECO:0000256" key="1">
    <source>
        <dbReference type="ARBA" id="ARBA00001933"/>
    </source>
</evidence>
<dbReference type="InterPro" id="IPR010977">
    <property type="entry name" value="Aromatic_deC"/>
</dbReference>
<keyword evidence="5 7" id="KW-0456">Lyase</keyword>
<dbReference type="GO" id="GO:0030170">
    <property type="term" value="F:pyridoxal phosphate binding"/>
    <property type="evidence" value="ECO:0007669"/>
    <property type="project" value="InterPro"/>
</dbReference>
<reference evidence="8 9" key="1">
    <citation type="journal article" date="2015" name="Microbiome">
        <title>Genomic resolution of linkages in carbon, nitrogen, and sulfur cycling among widespread estuary sediment bacteria.</title>
        <authorList>
            <person name="Baker B.J."/>
            <person name="Lazar C.S."/>
            <person name="Teske A.P."/>
            <person name="Dick G.J."/>
        </authorList>
    </citation>
    <scope>NUCLEOTIDE SEQUENCE [LARGE SCALE GENOMIC DNA]</scope>
    <source>
        <strain evidence="8">SM1_77</strain>
    </source>
</reference>
<evidence type="ECO:0000313" key="8">
    <source>
        <dbReference type="EMBL" id="KPL15849.1"/>
    </source>
</evidence>
<dbReference type="Gene3D" id="3.40.640.10">
    <property type="entry name" value="Type I PLP-dependent aspartate aminotransferase-like (Major domain)"/>
    <property type="match status" value="1"/>
</dbReference>
<dbReference type="SUPFAM" id="SSF53383">
    <property type="entry name" value="PLP-dependent transferases"/>
    <property type="match status" value="1"/>
</dbReference>
<gene>
    <name evidence="8" type="ORF">AMJ74_00615</name>
</gene>
<dbReference type="Proteomes" id="UP000050975">
    <property type="component" value="Unassembled WGS sequence"/>
</dbReference>
<evidence type="ECO:0000256" key="3">
    <source>
        <dbReference type="ARBA" id="ARBA00022793"/>
    </source>
</evidence>
<comment type="cofactor">
    <cofactor evidence="1 6 7">
        <name>pyridoxal 5'-phosphate</name>
        <dbReference type="ChEBI" id="CHEBI:597326"/>
    </cofactor>
</comment>
<evidence type="ECO:0008006" key="10">
    <source>
        <dbReference type="Google" id="ProtNLM"/>
    </source>
</evidence>
<feature type="modified residue" description="N6-(pyridoxal phosphate)lysine" evidence="6">
    <location>
        <position position="294"/>
    </location>
</feature>
<dbReference type="PRINTS" id="PR00800">
    <property type="entry name" value="YHDCRBOXLASE"/>
</dbReference>
<name>A0A0S8K1L4_UNCW3</name>
<evidence type="ECO:0000256" key="6">
    <source>
        <dbReference type="PIRSR" id="PIRSR602129-50"/>
    </source>
</evidence>
<evidence type="ECO:0000256" key="5">
    <source>
        <dbReference type="ARBA" id="ARBA00023239"/>
    </source>
</evidence>
<evidence type="ECO:0000313" key="9">
    <source>
        <dbReference type="Proteomes" id="UP000050975"/>
    </source>
</evidence>
<proteinExistence type="inferred from homology"/>